<dbReference type="Proteomes" id="UP000054771">
    <property type="component" value="Unassembled WGS sequence"/>
</dbReference>
<comment type="subcellular location">
    <subcellularLocation>
        <location evidence="1">Membrane</location>
        <topology evidence="1">Multi-pass membrane protein</topology>
    </subcellularLocation>
</comment>
<dbReference type="STRING" id="454130.A0A0U5GI52"/>
<gene>
    <name evidence="6" type="ORF">ASPCAL13669</name>
</gene>
<evidence type="ECO:0000256" key="5">
    <source>
        <dbReference type="SAM" id="Phobius"/>
    </source>
</evidence>
<evidence type="ECO:0000256" key="3">
    <source>
        <dbReference type="ARBA" id="ARBA00022989"/>
    </source>
</evidence>
<evidence type="ECO:0000256" key="2">
    <source>
        <dbReference type="ARBA" id="ARBA00022692"/>
    </source>
</evidence>
<keyword evidence="2 5" id="KW-0812">Transmembrane</keyword>
<dbReference type="PANTHER" id="PTHR31465">
    <property type="entry name" value="PROTEIN RTA1-RELATED"/>
    <property type="match status" value="1"/>
</dbReference>
<feature type="transmembrane region" description="Helical" evidence="5">
    <location>
        <begin position="297"/>
        <end position="315"/>
    </location>
</feature>
<keyword evidence="4 5" id="KW-0472">Membrane</keyword>
<keyword evidence="3 5" id="KW-1133">Transmembrane helix</keyword>
<accession>A0A0U5GI52</accession>
<dbReference type="Pfam" id="PF04479">
    <property type="entry name" value="RTA1"/>
    <property type="match status" value="1"/>
</dbReference>
<feature type="transmembrane region" description="Helical" evidence="5">
    <location>
        <begin position="116"/>
        <end position="138"/>
    </location>
</feature>
<evidence type="ECO:0000313" key="7">
    <source>
        <dbReference type="Proteomes" id="UP000054771"/>
    </source>
</evidence>
<evidence type="ECO:0000256" key="4">
    <source>
        <dbReference type="ARBA" id="ARBA00023136"/>
    </source>
</evidence>
<feature type="transmembrane region" description="Helical" evidence="5">
    <location>
        <begin position="60"/>
        <end position="78"/>
    </location>
</feature>
<organism evidence="6 7">
    <name type="scientific">Aspergillus calidoustus</name>
    <dbReference type="NCBI Taxonomy" id="454130"/>
    <lineage>
        <taxon>Eukaryota</taxon>
        <taxon>Fungi</taxon>
        <taxon>Dikarya</taxon>
        <taxon>Ascomycota</taxon>
        <taxon>Pezizomycotina</taxon>
        <taxon>Eurotiomycetes</taxon>
        <taxon>Eurotiomycetidae</taxon>
        <taxon>Eurotiales</taxon>
        <taxon>Aspergillaceae</taxon>
        <taxon>Aspergillus</taxon>
        <taxon>Aspergillus subgen. Nidulantes</taxon>
    </lineage>
</organism>
<dbReference type="OrthoDB" id="4521223at2759"/>
<reference evidence="7" key="1">
    <citation type="journal article" date="2016" name="Genome Announc.">
        <title>Draft genome sequences of fungus Aspergillus calidoustus.</title>
        <authorList>
            <person name="Horn F."/>
            <person name="Linde J."/>
            <person name="Mattern D.J."/>
            <person name="Walther G."/>
            <person name="Guthke R."/>
            <person name="Scherlach K."/>
            <person name="Martin K."/>
            <person name="Brakhage A.A."/>
            <person name="Petzke L."/>
            <person name="Valiante V."/>
        </authorList>
    </citation>
    <scope>NUCLEOTIDE SEQUENCE [LARGE SCALE GENOMIC DNA]</scope>
    <source>
        <strain evidence="7">SF006504</strain>
    </source>
</reference>
<dbReference type="InterPro" id="IPR007568">
    <property type="entry name" value="RTA1"/>
</dbReference>
<dbReference type="EMBL" id="CDMC01000019">
    <property type="protein sequence ID" value="CEL10552.1"/>
    <property type="molecule type" value="Genomic_DNA"/>
</dbReference>
<protein>
    <recommendedName>
        <fullName evidence="8">RTA1 domain protein</fullName>
    </recommendedName>
</protein>
<dbReference type="GO" id="GO:0000324">
    <property type="term" value="C:fungal-type vacuole"/>
    <property type="evidence" value="ECO:0007669"/>
    <property type="project" value="TreeGrafter"/>
</dbReference>
<dbReference type="OMA" id="RIKQRSY"/>
<name>A0A0U5GI52_ASPCI</name>
<evidence type="ECO:0000313" key="6">
    <source>
        <dbReference type="EMBL" id="CEL10552.1"/>
    </source>
</evidence>
<evidence type="ECO:0000256" key="1">
    <source>
        <dbReference type="ARBA" id="ARBA00004141"/>
    </source>
</evidence>
<evidence type="ECO:0008006" key="8">
    <source>
        <dbReference type="Google" id="ProtNLM"/>
    </source>
</evidence>
<feature type="transmembrane region" description="Helical" evidence="5">
    <location>
        <begin position="85"/>
        <end position="104"/>
    </location>
</feature>
<dbReference type="AlphaFoldDB" id="A0A0U5GI52"/>
<feature type="transmembrane region" description="Helical" evidence="5">
    <location>
        <begin position="159"/>
        <end position="179"/>
    </location>
</feature>
<feature type="transmembrane region" description="Helical" evidence="5">
    <location>
        <begin position="257"/>
        <end position="277"/>
    </location>
</feature>
<feature type="transmembrane region" description="Helical" evidence="5">
    <location>
        <begin position="191"/>
        <end position="217"/>
    </location>
</feature>
<dbReference type="PANTHER" id="PTHR31465:SF9">
    <property type="entry name" value="SPHINGOID LONG-CHAIN BASE TRANSPORTER RSB1"/>
    <property type="match status" value="1"/>
</dbReference>
<keyword evidence="7" id="KW-1185">Reference proteome</keyword>
<dbReference type="GO" id="GO:0005886">
    <property type="term" value="C:plasma membrane"/>
    <property type="evidence" value="ECO:0007669"/>
    <property type="project" value="TreeGrafter"/>
</dbReference>
<sequence length="339" mass="36823">MRPIFTQIFGKAQAFLTKPSMASRVTAPAPWITGSQQCTLDTCPISLAHITYLPNLAGNAFYVALFAFLILSQLAIGIRTRTWSFMGSTVCGLILEVLGYAARIKMRSNPFIDRWFTMYIVCLTIAPAFLSAAIYVSLARIVAVYTTSVSRIKQRSYSIIFVACDIVSLLLQAAGGAITTSDEASTIQAGINIMLAGLAAQVASLTLYLGICLDLAWRIYRLSFRTKGTGSPGTDSVENNGFALYPDFAGLRASRSWGSFLVLQGLATICIYVRSVFRVAELSGGFDSHLANDEVTFMALEGAMISLAAIALSTWGHPGIGFQGRWSELDYAMFSRTRK</sequence>
<proteinExistence type="predicted"/>